<dbReference type="InterPro" id="IPR013154">
    <property type="entry name" value="ADH-like_N"/>
</dbReference>
<dbReference type="InterPro" id="IPR052585">
    <property type="entry name" value="Lipid_raft_assoc_Zn_ADH"/>
</dbReference>
<dbReference type="CDD" id="cd00136">
    <property type="entry name" value="PDZ_canonical"/>
    <property type="match status" value="1"/>
</dbReference>
<keyword evidence="2" id="KW-0862">Zinc</keyword>
<dbReference type="EMBL" id="JATAAI010000015">
    <property type="protein sequence ID" value="KAK1740788.1"/>
    <property type="molecule type" value="Genomic_DNA"/>
</dbReference>
<dbReference type="Gene3D" id="2.30.42.10">
    <property type="match status" value="1"/>
</dbReference>
<dbReference type="InterPro" id="IPR020843">
    <property type="entry name" value="ER"/>
</dbReference>
<evidence type="ECO:0000256" key="3">
    <source>
        <dbReference type="SAM" id="MobiDB-lite"/>
    </source>
</evidence>
<dbReference type="PROSITE" id="PS00059">
    <property type="entry name" value="ADH_ZINC"/>
    <property type="match status" value="1"/>
</dbReference>
<gene>
    <name evidence="5" type="ORF">QTG54_008883</name>
</gene>
<dbReference type="InterPro" id="IPR001478">
    <property type="entry name" value="PDZ"/>
</dbReference>
<sequence>MYGSYVHNEPASSSPVDPMNVDSYISVHLPKPIGIRFEENDSDYGGVFVADIDSKFSAAADGSIRRGYQLIAVGEKRVSGMDFDEAVMQPIVDNNEAEVTLVFFTGSAACLYHLSSGANEEWLDTFVAMNVKKQNLKNVEIEDDDSGIEIVANTTDAIDVTKEINVEECNEVVQIGIVEQGEQAEPAENDALDLDGSTSSLDELDSSEDQDFHDGTNDDFFSKVPDLSTTSFDWIAKKHLMPDIEPAEEENMDVNPWLESSQDDALEFLPQTQSQTAEEASIVSVDVDVDEAVSVEEPNDGSVASKTERLLEDGESDEGDTDNMSGDQSDGSEAAYVESAENCASPQSDASYSPSSGFVLRKDEGLPEVSEDEVLIRVDATTISTRDCLEGIRRDNNEKLKDKPWVPGHEIVGRVVRAGKKAKFLLDRKVAALLSHGGGCSRYVCIHAKDLVSLPETADSNEMVALLSTYISAYQCLEFVQSENGMNPVGPSLDTAVSEDVKKSEESSSPTEVAEQKKSPLSGSCVLITGAGSPVGLALIDIAKNAGATVYAVSHSSHEKDIREIGVKEWYPLFRRQEWRAEWSGKMNLIVDTVGDYDNYPIFYEVMAPRGRFVRMNTTSCGKKYVPVLGEQVKVFSSLKDYKGSRINNTAIDYNVFHSFNDDQELFTEDLAYLYHLLQMGKIEPRVFSKVGFDELQEEWEKVMGGGANGVVVVLPWKD</sequence>
<dbReference type="InterPro" id="IPR002328">
    <property type="entry name" value="ADH_Zn_CS"/>
</dbReference>
<dbReference type="InterPro" id="IPR013149">
    <property type="entry name" value="ADH-like_C"/>
</dbReference>
<evidence type="ECO:0000256" key="2">
    <source>
        <dbReference type="RuleBase" id="RU361277"/>
    </source>
</evidence>
<feature type="region of interest" description="Disordered" evidence="3">
    <location>
        <begin position="293"/>
        <end position="356"/>
    </location>
</feature>
<dbReference type="Gene3D" id="3.40.50.720">
    <property type="entry name" value="NAD(P)-binding Rossmann-like Domain"/>
    <property type="match status" value="1"/>
</dbReference>
<dbReference type="Gene3D" id="3.90.180.10">
    <property type="entry name" value="Medium-chain alcohol dehydrogenases, catalytic domain"/>
    <property type="match status" value="2"/>
</dbReference>
<dbReference type="AlphaFoldDB" id="A0AAD9DCK2"/>
<dbReference type="Pfam" id="PF08240">
    <property type="entry name" value="ADH_N"/>
    <property type="match status" value="1"/>
</dbReference>
<name>A0AAD9DCK2_9STRA</name>
<feature type="region of interest" description="Disordered" evidence="3">
    <location>
        <begin position="488"/>
        <end position="517"/>
    </location>
</feature>
<organism evidence="5 6">
    <name type="scientific">Skeletonema marinoi</name>
    <dbReference type="NCBI Taxonomy" id="267567"/>
    <lineage>
        <taxon>Eukaryota</taxon>
        <taxon>Sar</taxon>
        <taxon>Stramenopiles</taxon>
        <taxon>Ochrophyta</taxon>
        <taxon>Bacillariophyta</taxon>
        <taxon>Coscinodiscophyceae</taxon>
        <taxon>Thalassiosirophycidae</taxon>
        <taxon>Thalassiosirales</taxon>
        <taxon>Skeletonemataceae</taxon>
        <taxon>Skeletonema</taxon>
        <taxon>Skeletonema marinoi-dohrnii complex</taxon>
    </lineage>
</organism>
<evidence type="ECO:0000256" key="1">
    <source>
        <dbReference type="ARBA" id="ARBA00023002"/>
    </source>
</evidence>
<comment type="similarity">
    <text evidence="2">Belongs to the zinc-containing alcohol dehydrogenase family.</text>
</comment>
<evidence type="ECO:0000313" key="6">
    <source>
        <dbReference type="Proteomes" id="UP001224775"/>
    </source>
</evidence>
<dbReference type="GO" id="GO:0016491">
    <property type="term" value="F:oxidoreductase activity"/>
    <property type="evidence" value="ECO:0007669"/>
    <property type="project" value="UniProtKB-KW"/>
</dbReference>
<dbReference type="Pfam" id="PF00107">
    <property type="entry name" value="ADH_zinc_N"/>
    <property type="match status" value="1"/>
</dbReference>
<evidence type="ECO:0000259" key="4">
    <source>
        <dbReference type="PROSITE" id="PS50106"/>
    </source>
</evidence>
<dbReference type="InterPro" id="IPR036291">
    <property type="entry name" value="NAD(P)-bd_dom_sf"/>
</dbReference>
<keyword evidence="6" id="KW-1185">Reference proteome</keyword>
<dbReference type="GO" id="GO:0008270">
    <property type="term" value="F:zinc ion binding"/>
    <property type="evidence" value="ECO:0007669"/>
    <property type="project" value="InterPro"/>
</dbReference>
<feature type="region of interest" description="Disordered" evidence="3">
    <location>
        <begin position="180"/>
        <end position="223"/>
    </location>
</feature>
<protein>
    <submittedName>
        <fullName evidence="5">Medium chain reductase/dehydrogenase (MDR)/zinc-dependent alcohol dehydrogenase-like family protein</fullName>
    </submittedName>
</protein>
<dbReference type="SUPFAM" id="SSF51735">
    <property type="entry name" value="NAD(P)-binding Rossmann-fold domains"/>
    <property type="match status" value="1"/>
</dbReference>
<dbReference type="SUPFAM" id="SSF50156">
    <property type="entry name" value="PDZ domain-like"/>
    <property type="match status" value="1"/>
</dbReference>
<dbReference type="SMART" id="SM00829">
    <property type="entry name" value="PKS_ER"/>
    <property type="match status" value="1"/>
</dbReference>
<dbReference type="Pfam" id="PF00595">
    <property type="entry name" value="PDZ"/>
    <property type="match status" value="1"/>
</dbReference>
<accession>A0AAD9DCK2</accession>
<dbReference type="PANTHER" id="PTHR43482:SF1">
    <property type="entry name" value="PROTEIN AST1-RELATED"/>
    <property type="match status" value="1"/>
</dbReference>
<reference evidence="5" key="1">
    <citation type="submission" date="2023-06" db="EMBL/GenBank/DDBJ databases">
        <title>Survivors Of The Sea: Transcriptome response of Skeletonema marinoi to long-term dormancy.</title>
        <authorList>
            <person name="Pinder M.I.M."/>
            <person name="Kourtchenko O."/>
            <person name="Robertson E.K."/>
            <person name="Larsson T."/>
            <person name="Maumus F."/>
            <person name="Osuna-Cruz C.M."/>
            <person name="Vancaester E."/>
            <person name="Stenow R."/>
            <person name="Vandepoele K."/>
            <person name="Ploug H."/>
            <person name="Bruchert V."/>
            <person name="Godhe A."/>
            <person name="Topel M."/>
        </authorList>
    </citation>
    <scope>NUCLEOTIDE SEQUENCE</scope>
    <source>
        <strain evidence="5">R05AC</strain>
    </source>
</reference>
<dbReference type="Proteomes" id="UP001224775">
    <property type="component" value="Unassembled WGS sequence"/>
</dbReference>
<evidence type="ECO:0000313" key="5">
    <source>
        <dbReference type="EMBL" id="KAK1740788.1"/>
    </source>
</evidence>
<dbReference type="InterPro" id="IPR011032">
    <property type="entry name" value="GroES-like_sf"/>
</dbReference>
<feature type="compositionally biased region" description="Polar residues" evidence="3">
    <location>
        <begin position="322"/>
        <end position="331"/>
    </location>
</feature>
<keyword evidence="2" id="KW-0479">Metal-binding</keyword>
<dbReference type="PANTHER" id="PTHR43482">
    <property type="entry name" value="PROTEIN AST1-RELATED"/>
    <property type="match status" value="1"/>
</dbReference>
<dbReference type="PROSITE" id="PS50106">
    <property type="entry name" value="PDZ"/>
    <property type="match status" value="1"/>
</dbReference>
<comment type="caution">
    <text evidence="5">The sequence shown here is derived from an EMBL/GenBank/DDBJ whole genome shotgun (WGS) entry which is preliminary data.</text>
</comment>
<proteinExistence type="inferred from homology"/>
<feature type="domain" description="PDZ" evidence="4">
    <location>
        <begin position="33"/>
        <end position="87"/>
    </location>
</feature>
<comment type="cofactor">
    <cofactor evidence="2">
        <name>Zn(2+)</name>
        <dbReference type="ChEBI" id="CHEBI:29105"/>
    </cofactor>
</comment>
<keyword evidence="1" id="KW-0560">Oxidoreductase</keyword>
<dbReference type="SUPFAM" id="SSF50129">
    <property type="entry name" value="GroES-like"/>
    <property type="match status" value="1"/>
</dbReference>
<feature type="compositionally biased region" description="Low complexity" evidence="3">
    <location>
        <begin position="344"/>
        <end position="356"/>
    </location>
</feature>
<dbReference type="InterPro" id="IPR036034">
    <property type="entry name" value="PDZ_sf"/>
</dbReference>